<proteinExistence type="predicted"/>
<evidence type="ECO:0000313" key="2">
    <source>
        <dbReference type="EMBL" id="TBW21058.1"/>
    </source>
</evidence>
<evidence type="ECO:0000256" key="1">
    <source>
        <dbReference type="SAM" id="Phobius"/>
    </source>
</evidence>
<dbReference type="PIRSF" id="PIRSF016660">
    <property type="entry name" value="YedI"/>
    <property type="match status" value="1"/>
</dbReference>
<dbReference type="Proteomes" id="UP000293036">
    <property type="component" value="Unassembled WGS sequence"/>
</dbReference>
<dbReference type="PANTHER" id="PTHR30503:SF3">
    <property type="entry name" value="INNER MEMBRANE PROTEIN YEDI"/>
    <property type="match status" value="1"/>
</dbReference>
<feature type="transmembrane region" description="Helical" evidence="1">
    <location>
        <begin position="168"/>
        <end position="192"/>
    </location>
</feature>
<name>A0A4Q9UZ82_9ACTO</name>
<comment type="caution">
    <text evidence="2">The sequence shown here is derived from an EMBL/GenBank/DDBJ whole genome shotgun (WGS) entry which is preliminary data.</text>
</comment>
<keyword evidence="1" id="KW-1133">Transmembrane helix</keyword>
<keyword evidence="1" id="KW-0812">Transmembrane</keyword>
<organism evidence="2 3">
    <name type="scientific">Arcanobacterium bovis</name>
    <dbReference type="NCBI Taxonomy" id="2529275"/>
    <lineage>
        <taxon>Bacteria</taxon>
        <taxon>Bacillati</taxon>
        <taxon>Actinomycetota</taxon>
        <taxon>Actinomycetes</taxon>
        <taxon>Actinomycetales</taxon>
        <taxon>Actinomycetaceae</taxon>
        <taxon>Arcanobacterium</taxon>
    </lineage>
</organism>
<keyword evidence="3" id="KW-1185">Reference proteome</keyword>
<dbReference type="GO" id="GO:0005886">
    <property type="term" value="C:plasma membrane"/>
    <property type="evidence" value="ECO:0007669"/>
    <property type="project" value="TreeGrafter"/>
</dbReference>
<dbReference type="RefSeq" id="WP_131281727.1">
    <property type="nucleotide sequence ID" value="NZ_JBHSLR010000002.1"/>
</dbReference>
<feature type="transmembrane region" description="Helical" evidence="1">
    <location>
        <begin position="285"/>
        <end position="305"/>
    </location>
</feature>
<dbReference type="OrthoDB" id="9814178at2"/>
<protein>
    <submittedName>
        <fullName evidence="2">DUF808 domain-containing protein</fullName>
    </submittedName>
</protein>
<gene>
    <name evidence="2" type="ORF">EZJ44_07070</name>
</gene>
<feature type="transmembrane region" description="Helical" evidence="1">
    <location>
        <begin position="228"/>
        <end position="246"/>
    </location>
</feature>
<dbReference type="EMBL" id="SJDT01000005">
    <property type="protein sequence ID" value="TBW21058.1"/>
    <property type="molecule type" value="Genomic_DNA"/>
</dbReference>
<reference evidence="2 3" key="1">
    <citation type="submission" date="2019-02" db="EMBL/GenBank/DDBJ databases">
        <title>Arcanobacterium bovis sp. nov., isolated from the milk of a cow with mastitis.</title>
        <authorList>
            <person name="Sammra O."/>
            <person name="Foster G."/>
            <person name="Hassan A."/>
            <person name="Alssahen M."/>
            <person name="Laemmler C."/>
            <person name="Borowiak M."/>
            <person name="Malorny B."/>
            <person name="Abdulmawjood A."/>
        </authorList>
    </citation>
    <scope>NUCLEOTIDE SEQUENCE [LARGE SCALE GENOMIC DNA]</scope>
    <source>
        <strain evidence="2 3">C605018/01/1</strain>
    </source>
</reference>
<dbReference type="PANTHER" id="PTHR30503">
    <property type="entry name" value="INNER MEMBRANE PROTEIN YEDI"/>
    <property type="match status" value="1"/>
</dbReference>
<accession>A0A4Q9UZ82</accession>
<dbReference type="InterPro" id="IPR008526">
    <property type="entry name" value="YedI"/>
</dbReference>
<sequence length="314" mass="33281">MAGGLAALLDDVAAIAKLAAASVDDVAAAAGKASVKAVGVVVDDAAVTPQYVRGLSPKRELPIIWRISQGSILNKLIIICLALAMNQWTPWLLTPLLMLGGTYLCFEGTEKVIEHFTSRGNHEEKPAVDQGKDAEKTVIRGAVRTDFILSAEIIVIALNEVKDKSFGLILGALIITAFVITAGVYGAVAVLVKMDDVGISLMTRKRTTTVGKRIGAGLVRAMPKVMEFISVVGTLAMMWVGGHLFIQGLADLGWSPIYDAVHNVSHALSGIAGIGGFLAWTTNTVLSMLFGFLWGSVFAMPIMALHQRKSNAAN</sequence>
<keyword evidence="1" id="KW-0472">Membrane</keyword>
<dbReference type="AlphaFoldDB" id="A0A4Q9UZ82"/>
<dbReference type="Pfam" id="PF05661">
    <property type="entry name" value="DUF808"/>
    <property type="match status" value="1"/>
</dbReference>
<evidence type="ECO:0000313" key="3">
    <source>
        <dbReference type="Proteomes" id="UP000293036"/>
    </source>
</evidence>